<feature type="region of interest" description="Disordered" evidence="1">
    <location>
        <begin position="168"/>
        <end position="269"/>
    </location>
</feature>
<organism evidence="2 3">
    <name type="scientific">Phrynosoma platyrhinos</name>
    <name type="common">Desert horned lizard</name>
    <dbReference type="NCBI Taxonomy" id="52577"/>
    <lineage>
        <taxon>Eukaryota</taxon>
        <taxon>Metazoa</taxon>
        <taxon>Chordata</taxon>
        <taxon>Craniata</taxon>
        <taxon>Vertebrata</taxon>
        <taxon>Euteleostomi</taxon>
        <taxon>Lepidosauria</taxon>
        <taxon>Squamata</taxon>
        <taxon>Bifurcata</taxon>
        <taxon>Unidentata</taxon>
        <taxon>Episquamata</taxon>
        <taxon>Toxicofera</taxon>
        <taxon>Iguania</taxon>
        <taxon>Phrynosomatidae</taxon>
        <taxon>Phrynosomatinae</taxon>
        <taxon>Phrynosoma</taxon>
    </lineage>
</organism>
<evidence type="ECO:0000256" key="1">
    <source>
        <dbReference type="SAM" id="MobiDB-lite"/>
    </source>
</evidence>
<feature type="compositionally biased region" description="Basic and acidic residues" evidence="1">
    <location>
        <begin position="258"/>
        <end position="269"/>
    </location>
</feature>
<dbReference type="Proteomes" id="UP000826234">
    <property type="component" value="Unassembled WGS sequence"/>
</dbReference>
<sequence length="324" mass="35650">MEIQDTLAADLSSASSSLDHSLSPENITPEGRQILTDKLTKADTEFVDDDRDLMDRNPLGTDQSSKSVTENHGDFQAKLAQSGKNGVDNQHASVIVTVEKMEEESSKKDKPTGSSKEQSEINSVATDQSLENTLNTQTLVTDGVPISEEVGQNISSDLLFNIESSEIKNAKLSSGEQNLGTKESESEMGQSCKTNIEQVAKQEDSVPVPKKVKMEGVSKAGRLCEKEKKSTPTEGSEKKGKTPLTNQKQQQTKQKAKKQQENNKVNEVKQSHVYPVDGIMVYFHAILSKDFKLDPGKHKIFIRAQGVPGFKNWAENICELHCTK</sequence>
<feature type="compositionally biased region" description="Low complexity" evidence="1">
    <location>
        <begin position="7"/>
        <end position="23"/>
    </location>
</feature>
<keyword evidence="3" id="KW-1185">Reference proteome</keyword>
<gene>
    <name evidence="2" type="ORF">JD844_011402</name>
</gene>
<accession>A0ABQ7THX7</accession>
<name>A0ABQ7THX7_PHRPL</name>
<feature type="region of interest" description="Disordered" evidence="1">
    <location>
        <begin position="1"/>
        <end position="136"/>
    </location>
</feature>
<evidence type="ECO:0000313" key="2">
    <source>
        <dbReference type="EMBL" id="KAH0629369.1"/>
    </source>
</evidence>
<feature type="compositionally biased region" description="Polar residues" evidence="1">
    <location>
        <begin position="171"/>
        <end position="197"/>
    </location>
</feature>
<evidence type="ECO:0000313" key="3">
    <source>
        <dbReference type="Proteomes" id="UP000826234"/>
    </source>
</evidence>
<feature type="compositionally biased region" description="Polar residues" evidence="1">
    <location>
        <begin position="112"/>
        <end position="136"/>
    </location>
</feature>
<feature type="compositionally biased region" description="Basic and acidic residues" evidence="1">
    <location>
        <begin position="99"/>
        <end position="111"/>
    </location>
</feature>
<comment type="caution">
    <text evidence="2">The sequence shown here is derived from an EMBL/GenBank/DDBJ whole genome shotgun (WGS) entry which is preliminary data.</text>
</comment>
<feature type="compositionally biased region" description="Polar residues" evidence="1">
    <location>
        <begin position="82"/>
        <end position="92"/>
    </location>
</feature>
<proteinExistence type="predicted"/>
<feature type="compositionally biased region" description="Basic and acidic residues" evidence="1">
    <location>
        <begin position="212"/>
        <end position="240"/>
    </location>
</feature>
<dbReference type="EMBL" id="JAIPUX010000439">
    <property type="protein sequence ID" value="KAH0629369.1"/>
    <property type="molecule type" value="Genomic_DNA"/>
</dbReference>
<protein>
    <submittedName>
        <fullName evidence="2">Uncharacterized protein</fullName>
    </submittedName>
</protein>
<reference evidence="2 3" key="1">
    <citation type="journal article" date="2022" name="Gigascience">
        <title>A chromosome-level genome assembly and annotation of the desert horned lizard, Phrynosoma platyrhinos, provides insight into chromosomal rearrangements among reptiles.</title>
        <authorList>
            <person name="Koochekian N."/>
            <person name="Ascanio A."/>
            <person name="Farleigh K."/>
            <person name="Card D.C."/>
            <person name="Schield D.R."/>
            <person name="Castoe T.A."/>
            <person name="Jezkova T."/>
        </authorList>
    </citation>
    <scope>NUCLEOTIDE SEQUENCE [LARGE SCALE GENOMIC DNA]</scope>
    <source>
        <strain evidence="2">NK-2021</strain>
    </source>
</reference>